<sequence length="61" mass="6914">MTKRHVGVCQFRASVSGDAEFASCSPIFGVEDISQKCLENFLMESRRINDFVPFPQKEQSD</sequence>
<dbReference type="Proteomes" id="UP000887565">
    <property type="component" value="Unplaced"/>
</dbReference>
<proteinExistence type="predicted"/>
<organism evidence="1 2">
    <name type="scientific">Romanomermis culicivorax</name>
    <name type="common">Nematode worm</name>
    <dbReference type="NCBI Taxonomy" id="13658"/>
    <lineage>
        <taxon>Eukaryota</taxon>
        <taxon>Metazoa</taxon>
        <taxon>Ecdysozoa</taxon>
        <taxon>Nematoda</taxon>
        <taxon>Enoplea</taxon>
        <taxon>Dorylaimia</taxon>
        <taxon>Mermithida</taxon>
        <taxon>Mermithoidea</taxon>
        <taxon>Mermithidae</taxon>
        <taxon>Romanomermis</taxon>
    </lineage>
</organism>
<accession>A0A915KBP9</accession>
<evidence type="ECO:0000313" key="1">
    <source>
        <dbReference type="Proteomes" id="UP000887565"/>
    </source>
</evidence>
<name>A0A915KBP9_ROMCU</name>
<protein>
    <submittedName>
        <fullName evidence="2">Uncharacterized protein</fullName>
    </submittedName>
</protein>
<dbReference type="WBParaSite" id="nRc.2.0.1.t36137-RA">
    <property type="protein sequence ID" value="nRc.2.0.1.t36137-RA"/>
    <property type="gene ID" value="nRc.2.0.1.g36137"/>
</dbReference>
<reference evidence="2" key="1">
    <citation type="submission" date="2022-11" db="UniProtKB">
        <authorList>
            <consortium name="WormBaseParasite"/>
        </authorList>
    </citation>
    <scope>IDENTIFICATION</scope>
</reference>
<keyword evidence="1" id="KW-1185">Reference proteome</keyword>
<dbReference type="AlphaFoldDB" id="A0A915KBP9"/>
<evidence type="ECO:0000313" key="2">
    <source>
        <dbReference type="WBParaSite" id="nRc.2.0.1.t36137-RA"/>
    </source>
</evidence>